<name>A0A016W7E2_9BILA</name>
<keyword evidence="2" id="KW-1185">Reference proteome</keyword>
<evidence type="ECO:0000313" key="2">
    <source>
        <dbReference type="Proteomes" id="UP000024635"/>
    </source>
</evidence>
<organism evidence="1 2">
    <name type="scientific">Ancylostoma ceylanicum</name>
    <dbReference type="NCBI Taxonomy" id="53326"/>
    <lineage>
        <taxon>Eukaryota</taxon>
        <taxon>Metazoa</taxon>
        <taxon>Ecdysozoa</taxon>
        <taxon>Nematoda</taxon>
        <taxon>Chromadorea</taxon>
        <taxon>Rhabditida</taxon>
        <taxon>Rhabditina</taxon>
        <taxon>Rhabditomorpha</taxon>
        <taxon>Strongyloidea</taxon>
        <taxon>Ancylostomatidae</taxon>
        <taxon>Ancylostomatinae</taxon>
        <taxon>Ancylostoma</taxon>
    </lineage>
</organism>
<accession>A0A016W7E2</accession>
<evidence type="ECO:0000313" key="1">
    <source>
        <dbReference type="EMBL" id="EYC34923.1"/>
    </source>
</evidence>
<dbReference type="Proteomes" id="UP000024635">
    <property type="component" value="Unassembled WGS sequence"/>
</dbReference>
<comment type="caution">
    <text evidence="1">The sequence shown here is derived from an EMBL/GenBank/DDBJ whole genome shotgun (WGS) entry which is preliminary data.</text>
</comment>
<dbReference type="AlphaFoldDB" id="A0A016W7E2"/>
<gene>
    <name evidence="1" type="primary">Acey_s1272.g3794</name>
    <name evidence="1" type="ORF">Y032_1272g3794</name>
</gene>
<sequence length="79" mass="8573">MQEMTALFPCVEGADECSAVGCARVPPRNPVNCGHPPCWTTSCESVNWRVEPLKGRRGLDSDTCFSADGSPLLLFFSHS</sequence>
<proteinExistence type="predicted"/>
<protein>
    <submittedName>
        <fullName evidence="1">Uncharacterized protein</fullName>
    </submittedName>
</protein>
<reference evidence="2" key="1">
    <citation type="journal article" date="2015" name="Nat. Genet.">
        <title>The genome and transcriptome of the zoonotic hookworm Ancylostoma ceylanicum identify infection-specific gene families.</title>
        <authorList>
            <person name="Schwarz E.M."/>
            <person name="Hu Y."/>
            <person name="Antoshechkin I."/>
            <person name="Miller M.M."/>
            <person name="Sternberg P.W."/>
            <person name="Aroian R.V."/>
        </authorList>
    </citation>
    <scope>NUCLEOTIDE SEQUENCE</scope>
    <source>
        <strain evidence="2">HY135</strain>
    </source>
</reference>
<dbReference type="EMBL" id="JARK01000871">
    <property type="protein sequence ID" value="EYC34923.1"/>
    <property type="molecule type" value="Genomic_DNA"/>
</dbReference>